<evidence type="ECO:0000259" key="1">
    <source>
        <dbReference type="Pfam" id="PF13340"/>
    </source>
</evidence>
<dbReference type="EMBL" id="BJYF01000010">
    <property type="protein sequence ID" value="GEN60067.1"/>
    <property type="molecule type" value="Genomic_DNA"/>
</dbReference>
<dbReference type="PANTHER" id="PTHR46637">
    <property type="entry name" value="TIS1421-TRANSPOSASE PROTEIN A"/>
    <property type="match status" value="1"/>
</dbReference>
<proteinExistence type="predicted"/>
<dbReference type="AlphaFoldDB" id="A0A511XAS5"/>
<reference evidence="2 3" key="1">
    <citation type="submission" date="2019-07" db="EMBL/GenBank/DDBJ databases">
        <title>Whole genome shotgun sequence of Acetobacter nitrogenifigens NBRC 105050.</title>
        <authorList>
            <person name="Hosoyama A."/>
            <person name="Uohara A."/>
            <person name="Ohji S."/>
            <person name="Ichikawa N."/>
        </authorList>
    </citation>
    <scope>NUCLEOTIDE SEQUENCE [LARGE SCALE GENOMIC DNA]</scope>
    <source>
        <strain evidence="2 3">NBRC 105050</strain>
    </source>
</reference>
<comment type="caution">
    <text evidence="2">The sequence shown here is derived from an EMBL/GenBank/DDBJ whole genome shotgun (WGS) entry which is preliminary data.</text>
</comment>
<dbReference type="Pfam" id="PF13340">
    <property type="entry name" value="DUF4096"/>
    <property type="match status" value="1"/>
</dbReference>
<name>A0A511XAS5_9PROT</name>
<organism evidence="2 3">
    <name type="scientific">Acetobacter nitrogenifigens DSM 23921 = NBRC 105050</name>
    <dbReference type="NCBI Taxonomy" id="1120919"/>
    <lineage>
        <taxon>Bacteria</taxon>
        <taxon>Pseudomonadati</taxon>
        <taxon>Pseudomonadota</taxon>
        <taxon>Alphaproteobacteria</taxon>
        <taxon>Acetobacterales</taxon>
        <taxon>Acetobacteraceae</taxon>
        <taxon>Acetobacter</taxon>
    </lineage>
</organism>
<sequence length="122" mass="13826">MSNMFLLSESQMEKIRPHFPLAHGAPRVDNRRVLSGIVYVIRNSLQRKDAPKAYGPHKTLYNRFIRWSRLGVFDRIFVALTEQAGRSTRLMIDAIHLKAHRTAASLLKKGLFPAISDGQKAG</sequence>
<evidence type="ECO:0000313" key="3">
    <source>
        <dbReference type="Proteomes" id="UP000321635"/>
    </source>
</evidence>
<dbReference type="PANTHER" id="PTHR46637:SF1">
    <property type="entry name" value="BLL5188 PROTEIN"/>
    <property type="match status" value="1"/>
</dbReference>
<dbReference type="InterPro" id="IPR025161">
    <property type="entry name" value="IS402-like_dom"/>
</dbReference>
<protein>
    <submittedName>
        <fullName evidence="2">IS5 family transposase</fullName>
    </submittedName>
</protein>
<evidence type="ECO:0000313" key="2">
    <source>
        <dbReference type="EMBL" id="GEN60067.1"/>
    </source>
</evidence>
<gene>
    <name evidence="2" type="ORF">ANI02nite_19510</name>
</gene>
<dbReference type="Proteomes" id="UP000321635">
    <property type="component" value="Unassembled WGS sequence"/>
</dbReference>
<dbReference type="STRING" id="1120919.GCA_000429165_01481"/>
<keyword evidence="3" id="KW-1185">Reference proteome</keyword>
<accession>A0A511XAS5</accession>
<dbReference type="InterPro" id="IPR052909">
    <property type="entry name" value="Transposase_6_like"/>
</dbReference>
<feature type="domain" description="Insertion element IS402-like" evidence="1">
    <location>
        <begin position="7"/>
        <end position="77"/>
    </location>
</feature>